<dbReference type="GO" id="GO:0009401">
    <property type="term" value="P:phosphoenolpyruvate-dependent sugar phosphotransferase system"/>
    <property type="evidence" value="ECO:0007669"/>
    <property type="project" value="InterPro"/>
</dbReference>
<protein>
    <recommendedName>
        <fullName evidence="9">Phosphotransferase system EIIC domain-containing protein</fullName>
    </recommendedName>
</protein>
<keyword evidence="7 8" id="KW-0472">Membrane</keyword>
<reference evidence="10" key="1">
    <citation type="submission" date="2019-08" db="EMBL/GenBank/DDBJ databases">
        <authorList>
            <person name="Kucharzyk K."/>
            <person name="Murdoch R.W."/>
            <person name="Higgins S."/>
            <person name="Loffler F."/>
        </authorList>
    </citation>
    <scope>NUCLEOTIDE SEQUENCE</scope>
</reference>
<evidence type="ECO:0000256" key="1">
    <source>
        <dbReference type="ARBA" id="ARBA00004651"/>
    </source>
</evidence>
<evidence type="ECO:0000256" key="2">
    <source>
        <dbReference type="ARBA" id="ARBA00022448"/>
    </source>
</evidence>
<feature type="domain" description="Phosphotransferase system EIIC" evidence="9">
    <location>
        <begin position="1"/>
        <end position="128"/>
    </location>
</feature>
<comment type="subcellular location">
    <subcellularLocation>
        <location evidence="1">Cell membrane</location>
        <topology evidence="1">Multi-pass membrane protein</topology>
    </subcellularLocation>
</comment>
<keyword evidence="2" id="KW-0813">Transport</keyword>
<keyword evidence="5 8" id="KW-0812">Transmembrane</keyword>
<keyword evidence="3" id="KW-1003">Cell membrane</keyword>
<dbReference type="EMBL" id="VSSQ01021606">
    <property type="protein sequence ID" value="MPM67293.1"/>
    <property type="molecule type" value="Genomic_DNA"/>
</dbReference>
<comment type="caution">
    <text evidence="10">The sequence shown here is derived from an EMBL/GenBank/DDBJ whole genome shotgun (WGS) entry which is preliminary data.</text>
</comment>
<dbReference type="GO" id="GO:0005886">
    <property type="term" value="C:plasma membrane"/>
    <property type="evidence" value="ECO:0007669"/>
    <property type="project" value="UniProtKB-SubCell"/>
</dbReference>
<dbReference type="AlphaFoldDB" id="A0A645BVX3"/>
<evidence type="ECO:0000259" key="9">
    <source>
        <dbReference type="Pfam" id="PF13303"/>
    </source>
</evidence>
<gene>
    <name evidence="10" type="ORF">SDC9_114215</name>
</gene>
<evidence type="ECO:0000256" key="7">
    <source>
        <dbReference type="ARBA" id="ARBA00023136"/>
    </source>
</evidence>
<evidence type="ECO:0000256" key="8">
    <source>
        <dbReference type="SAM" id="Phobius"/>
    </source>
</evidence>
<sequence>MVGFAVASYRENKLGGLIAQGLGTSMLQMPNIIRNPMIWIPPTLASAILGPLSTTLFRMENVPEGAGMGTSGLVGQFGTFAAMSGTNGGAVILLKILILQVLLPAALTLIISEIMRKKGYIKNGDMKLNL</sequence>
<keyword evidence="4" id="KW-0762">Sugar transport</keyword>
<evidence type="ECO:0000256" key="3">
    <source>
        <dbReference type="ARBA" id="ARBA00022475"/>
    </source>
</evidence>
<proteinExistence type="predicted"/>
<dbReference type="GO" id="GO:0008982">
    <property type="term" value="F:protein-N(PI)-phosphohistidine-sugar phosphotransferase activity"/>
    <property type="evidence" value="ECO:0007669"/>
    <property type="project" value="InterPro"/>
</dbReference>
<accession>A0A645BVX3</accession>
<dbReference type="Pfam" id="PF13303">
    <property type="entry name" value="PTS_EIIC_2"/>
    <property type="match status" value="1"/>
</dbReference>
<dbReference type="InterPro" id="IPR003352">
    <property type="entry name" value="PTS_EIIC"/>
</dbReference>
<evidence type="ECO:0000256" key="4">
    <source>
        <dbReference type="ARBA" id="ARBA00022597"/>
    </source>
</evidence>
<evidence type="ECO:0000313" key="10">
    <source>
        <dbReference type="EMBL" id="MPM67293.1"/>
    </source>
</evidence>
<evidence type="ECO:0000256" key="5">
    <source>
        <dbReference type="ARBA" id="ARBA00022692"/>
    </source>
</evidence>
<name>A0A645BVX3_9ZZZZ</name>
<keyword evidence="6 8" id="KW-1133">Transmembrane helix</keyword>
<organism evidence="10">
    <name type="scientific">bioreactor metagenome</name>
    <dbReference type="NCBI Taxonomy" id="1076179"/>
    <lineage>
        <taxon>unclassified sequences</taxon>
        <taxon>metagenomes</taxon>
        <taxon>ecological metagenomes</taxon>
    </lineage>
</organism>
<evidence type="ECO:0000256" key="6">
    <source>
        <dbReference type="ARBA" id="ARBA00022989"/>
    </source>
</evidence>
<feature type="transmembrane region" description="Helical" evidence="8">
    <location>
        <begin position="92"/>
        <end position="112"/>
    </location>
</feature>